<gene>
    <name evidence="3" type="ORF">SAPINGB_P003092</name>
</gene>
<dbReference type="PANTHER" id="PTHR12111">
    <property type="entry name" value="SPLICING FACTOR YJU2"/>
    <property type="match status" value="1"/>
</dbReference>
<dbReference type="PANTHER" id="PTHR12111:SF2">
    <property type="entry name" value="SPLICING FACTOR YJU2B-RELATED"/>
    <property type="match status" value="1"/>
</dbReference>
<evidence type="ECO:0000256" key="2">
    <source>
        <dbReference type="SAM" id="Coils"/>
    </source>
</evidence>
<evidence type="ECO:0000313" key="3">
    <source>
        <dbReference type="EMBL" id="VVT51426.1"/>
    </source>
</evidence>
<comment type="similarity">
    <text evidence="1">Belongs to the CWC16 family.</text>
</comment>
<reference evidence="3 4" key="1">
    <citation type="submission" date="2019-09" db="EMBL/GenBank/DDBJ databases">
        <authorList>
            <person name="Brejova B."/>
        </authorList>
    </citation>
    <scope>NUCLEOTIDE SEQUENCE [LARGE SCALE GENOMIC DNA]</scope>
</reference>
<keyword evidence="4" id="KW-1185">Reference proteome</keyword>
<dbReference type="RefSeq" id="XP_031853701.1">
    <property type="nucleotide sequence ID" value="XM_031997810.1"/>
</dbReference>
<dbReference type="AlphaFoldDB" id="A0A5E8BIB6"/>
<proteinExistence type="inferred from homology"/>
<keyword evidence="2" id="KW-0175">Coiled coil</keyword>
<evidence type="ECO:0000256" key="1">
    <source>
        <dbReference type="ARBA" id="ARBA00005595"/>
    </source>
</evidence>
<evidence type="ECO:0000313" key="4">
    <source>
        <dbReference type="Proteomes" id="UP000398389"/>
    </source>
</evidence>
<dbReference type="InterPro" id="IPR007590">
    <property type="entry name" value="Saf4/Yju2"/>
</dbReference>
<dbReference type="GO" id="GO:0000398">
    <property type="term" value="P:mRNA splicing, via spliceosome"/>
    <property type="evidence" value="ECO:0007669"/>
    <property type="project" value="InterPro"/>
</dbReference>
<dbReference type="GO" id="GO:0071014">
    <property type="term" value="C:post-mRNA release spliceosomal complex"/>
    <property type="evidence" value="ECO:0007669"/>
    <property type="project" value="TreeGrafter"/>
</dbReference>
<feature type="coiled-coil region" evidence="2">
    <location>
        <begin position="193"/>
        <end position="220"/>
    </location>
</feature>
<name>A0A5E8BIB6_9ASCO</name>
<dbReference type="OrthoDB" id="360327at2759"/>
<dbReference type="EMBL" id="CABVLU010000002">
    <property type="protein sequence ID" value="VVT51426.1"/>
    <property type="molecule type" value="Genomic_DNA"/>
</dbReference>
<dbReference type="GeneID" id="43581910"/>
<organism evidence="3 4">
    <name type="scientific">Magnusiomyces paraingens</name>
    <dbReference type="NCBI Taxonomy" id="2606893"/>
    <lineage>
        <taxon>Eukaryota</taxon>
        <taxon>Fungi</taxon>
        <taxon>Dikarya</taxon>
        <taxon>Ascomycota</taxon>
        <taxon>Saccharomycotina</taxon>
        <taxon>Dipodascomycetes</taxon>
        <taxon>Dipodascales</taxon>
        <taxon>Dipodascaceae</taxon>
        <taxon>Magnusiomyces</taxon>
    </lineage>
</organism>
<accession>A0A5E8BIB6</accession>
<sequence length="321" mass="36182">MQGFNRYIPPHYDGRRSLNSLAGKPHALGSRARKISMGILTVRFESPMDISCSHCHVSIAQGTRFNAEKQKTGSYFSTPIWSFKFLCPKCKSSIEIRTDPQNACYRAVSGATERFPQSSTTTTEVAGPSSANAVRYSGLLSNNKLLSQKSSGDGFAALERNGGATNSRASQEERIRILYERNKRQWRDSYAASKRLREKFRREKHAIEKVDRENQSLKDKHSLFLTPASESLEDVRIAQLNSYGSGIDLNRKDQLMSSSLQKKSTTFKSQALQNLAIQVDMATDPFVTSFFKPRKQKLPNEIVRKKLPQKVQLVPYTSDSE</sequence>
<dbReference type="Proteomes" id="UP000398389">
    <property type="component" value="Unassembled WGS sequence"/>
</dbReference>
<protein>
    <submittedName>
        <fullName evidence="3">Uncharacterized protein</fullName>
    </submittedName>
</protein>
<dbReference type="Pfam" id="PF04502">
    <property type="entry name" value="Saf4_Yju2"/>
    <property type="match status" value="1"/>
</dbReference>
<dbReference type="GO" id="GO:0005684">
    <property type="term" value="C:U2-type spliceosomal complex"/>
    <property type="evidence" value="ECO:0007669"/>
    <property type="project" value="TreeGrafter"/>
</dbReference>